<protein>
    <submittedName>
        <fullName evidence="5">FmdE family protein</fullName>
    </submittedName>
</protein>
<keyword evidence="2" id="KW-1133">Transmembrane helix</keyword>
<feature type="compositionally biased region" description="Low complexity" evidence="1">
    <location>
        <begin position="893"/>
        <end position="930"/>
    </location>
</feature>
<dbReference type="RefSeq" id="WP_048082414.1">
    <property type="nucleotide sequence ID" value="NZ_JAPVER010000020.1"/>
</dbReference>
<evidence type="ECO:0000256" key="2">
    <source>
        <dbReference type="SAM" id="Phobius"/>
    </source>
</evidence>
<name>A0A9E5A5Z2_9EURY</name>
<feature type="region of interest" description="Disordered" evidence="1">
    <location>
        <begin position="890"/>
        <end position="942"/>
    </location>
</feature>
<dbReference type="EMBL" id="JAPVER010000020">
    <property type="protein sequence ID" value="MCZ3367151.1"/>
    <property type="molecule type" value="Genomic_DNA"/>
</dbReference>
<dbReference type="AlphaFoldDB" id="A0A9E5A5Z2"/>
<feature type="region of interest" description="Disordered" evidence="1">
    <location>
        <begin position="30"/>
        <end position="49"/>
    </location>
</feature>
<keyword evidence="2" id="KW-0472">Membrane</keyword>
<keyword evidence="6" id="KW-1185">Reference proteome</keyword>
<reference evidence="5" key="1">
    <citation type="submission" date="2022-12" db="EMBL/GenBank/DDBJ databases">
        <title>Reclassification of two methanogenic archaea species isolated from the Kolyma lowland permafrost.</title>
        <authorList>
            <person name="Trubitsyn V.E."/>
            <person name="Rivkina E.M."/>
            <person name="Shcherbakova V.A."/>
        </authorList>
    </citation>
    <scope>NUCLEOTIDE SEQUENCE</scope>
    <source>
        <strain evidence="4">M2</strain>
        <strain evidence="5">MK4</strain>
    </source>
</reference>
<evidence type="ECO:0000259" key="3">
    <source>
        <dbReference type="Pfam" id="PF02663"/>
    </source>
</evidence>
<dbReference type="Pfam" id="PF02663">
    <property type="entry name" value="FmdE"/>
    <property type="match status" value="2"/>
</dbReference>
<evidence type="ECO:0000313" key="6">
    <source>
        <dbReference type="Proteomes" id="UP001068021"/>
    </source>
</evidence>
<dbReference type="EMBL" id="JAPVES010000030">
    <property type="protein sequence ID" value="MCZ3373701.1"/>
    <property type="molecule type" value="Genomic_DNA"/>
</dbReference>
<dbReference type="InterPro" id="IPR003814">
    <property type="entry name" value="FmdEsu_dom"/>
</dbReference>
<evidence type="ECO:0000313" key="5">
    <source>
        <dbReference type="EMBL" id="MCZ3373701.1"/>
    </source>
</evidence>
<feature type="compositionally biased region" description="Polar residues" evidence="1">
    <location>
        <begin position="931"/>
        <end position="942"/>
    </location>
</feature>
<sequence length="1011" mass="108646">MKNRAIKRHMVLLVLTVLFALFICGAASAADSSTTNGSGSNLTNSTSAGSHHVVDPIIGVKVGYEYSSDSINPEITVKDSKGAKINATKTYDMAFKGYKLSFDYAGAVNGTKFNVSVSAPGYTTQSQMIAVFFNSANATDTNLYGSATFNMKATAAYKLGREATKKADKLLNFSKADKVLAITTAGVPKYKGVTSEDCIEGILNGSGGKITYGKGNLLMLRQTATDPVDFAFIVKKGTSLQAVVFLNGSLTPAYLGTISENMTKKQWNTYFKNVSGEDAFAFASLANAWSDGVSNDVLREATFHGHVCEGTLGGYSIVQALLKYYPPIKATSGGVGSPGDITSYKIIGVPGGSDDDAVIYFLDATPGKSGYVGFDTTATGATTNMIGFIRWTDTTYKVVTNADGTKSYVVDVPGTGSLIIMTYDNEANKKAFQAQYKITSWGSLEELKYNTWLIQKIKNDPGSLVKFNMELTGLTEEQYYYIVGTATNVTFPTAVNATNKGQTRFAAQNAHGLDLKYIKSLNLAKATRATTSTSNGSLTYDQIKNIGTNASNIAKSIFKKELGIDLEKDDRDLVVLTSAGYVYLNGQSTEAAWDGIYDVLGSRLSRSTLLPIHMAVWKPLWFTFVLRGADGKTMSTVYLRYDPSTGKFFIGNNSEGKQVNDIGPVALNNATTVSDLSTNFIPDGNWFNIQSIANAWRNDPAFDQLLTFLFHDHACPGVQPGFFITEYIQKNYPLSGNQSYFWMASSIYCKDDSLVYLLGVSPGMGTYMDQRLSGEETTSEYLPGGTEEGMIVVWDPDTKTGKVAIVSFKWPTYNLDGLTTSEAQREAMISAFISMYKGESSPYIKEPLSLVTSHETYITAQEFARLQAGGTSNESALAYVKGLPVRSLSDILNQGNSNNGSQNGQNGQNGNHNGNSTSNSQQTSSNSNGQVTGSVGDSGPTVSAATQTEVTNQAGETPGAQQGNTYEVSKAAPQSEESEMNYLLIAIGAILCGGLLVVGFFKGSILGFLRK</sequence>
<keyword evidence="2" id="KW-0812">Transmembrane</keyword>
<evidence type="ECO:0000256" key="1">
    <source>
        <dbReference type="SAM" id="MobiDB-lite"/>
    </source>
</evidence>
<comment type="caution">
    <text evidence="5">The sequence shown here is derived from an EMBL/GenBank/DDBJ whole genome shotgun (WGS) entry which is preliminary data.</text>
</comment>
<feature type="domain" description="Formylmethanofuran dehydrogenase subunit E" evidence="3">
    <location>
        <begin position="710"/>
        <end position="769"/>
    </location>
</feature>
<evidence type="ECO:0000313" key="4">
    <source>
        <dbReference type="EMBL" id="MCZ3367151.1"/>
    </source>
</evidence>
<dbReference type="SUPFAM" id="SSF143555">
    <property type="entry name" value="FwdE-like"/>
    <property type="match status" value="2"/>
</dbReference>
<dbReference type="Proteomes" id="UP001074446">
    <property type="component" value="Unassembled WGS sequence"/>
</dbReference>
<gene>
    <name evidence="5" type="ORF">O3H35_13715</name>
    <name evidence="4" type="ORF">O3H54_14775</name>
</gene>
<organism evidence="5">
    <name type="scientific">Methanobacterium veterum</name>
    <dbReference type="NCBI Taxonomy" id="408577"/>
    <lineage>
        <taxon>Archaea</taxon>
        <taxon>Methanobacteriati</taxon>
        <taxon>Methanobacteriota</taxon>
        <taxon>Methanomada group</taxon>
        <taxon>Methanobacteria</taxon>
        <taxon>Methanobacteriales</taxon>
        <taxon>Methanobacteriaceae</taxon>
        <taxon>Methanobacterium</taxon>
    </lineage>
</organism>
<dbReference type="Proteomes" id="UP001068021">
    <property type="component" value="Unassembled WGS sequence"/>
</dbReference>
<accession>A0A9E5A5Z2</accession>
<feature type="domain" description="Formylmethanofuran dehydrogenase subunit E" evidence="3">
    <location>
        <begin position="303"/>
        <end position="427"/>
    </location>
</feature>
<proteinExistence type="predicted"/>
<feature type="transmembrane region" description="Helical" evidence="2">
    <location>
        <begin position="982"/>
        <end position="1001"/>
    </location>
</feature>